<evidence type="ECO:0000256" key="9">
    <source>
        <dbReference type="SAM" id="Phobius"/>
    </source>
</evidence>
<dbReference type="Pfam" id="PF25057">
    <property type="entry name" value="CUT_N"/>
    <property type="match status" value="1"/>
</dbReference>
<comment type="caution">
    <text evidence="11">The sequence shown here is derived from an EMBL/GenBank/DDBJ whole genome shotgun (WGS) entry which is preliminary data.</text>
</comment>
<dbReference type="InterPro" id="IPR056953">
    <property type="entry name" value="CUT_N"/>
</dbReference>
<keyword evidence="4 9" id="KW-0812">Transmembrane</keyword>
<dbReference type="PROSITE" id="PS51034">
    <property type="entry name" value="ZP_2"/>
    <property type="match status" value="1"/>
</dbReference>
<gene>
    <name evidence="11" type="ORF">Mgra_00006045</name>
</gene>
<comment type="subcellular location">
    <subcellularLocation>
        <location evidence="1">Cell membrane</location>
        <topology evidence="1">Single-pass type I membrane protein</topology>
    </subcellularLocation>
</comment>
<protein>
    <submittedName>
        <fullName evidence="11">ZP domain-containing protein</fullName>
    </submittedName>
</protein>
<accession>A0A8S9ZND8</accession>
<keyword evidence="5" id="KW-0732">Signal</keyword>
<keyword evidence="7 9" id="KW-0472">Membrane</keyword>
<organism evidence="11 12">
    <name type="scientific">Meloidogyne graminicola</name>
    <dbReference type="NCBI Taxonomy" id="189291"/>
    <lineage>
        <taxon>Eukaryota</taxon>
        <taxon>Metazoa</taxon>
        <taxon>Ecdysozoa</taxon>
        <taxon>Nematoda</taxon>
        <taxon>Chromadorea</taxon>
        <taxon>Rhabditida</taxon>
        <taxon>Tylenchina</taxon>
        <taxon>Tylenchomorpha</taxon>
        <taxon>Tylenchoidea</taxon>
        <taxon>Meloidogynidae</taxon>
        <taxon>Meloidogyninae</taxon>
        <taxon>Meloidogyne</taxon>
    </lineage>
</organism>
<dbReference type="EMBL" id="JABEBT010000055">
    <property type="protein sequence ID" value="KAF7634596.1"/>
    <property type="molecule type" value="Genomic_DNA"/>
</dbReference>
<evidence type="ECO:0000256" key="2">
    <source>
        <dbReference type="ARBA" id="ARBA00022460"/>
    </source>
</evidence>
<dbReference type="OrthoDB" id="6139674at2759"/>
<dbReference type="PANTHER" id="PTHR22907">
    <property type="entry name" value="GH04558P"/>
    <property type="match status" value="1"/>
</dbReference>
<proteinExistence type="predicted"/>
<dbReference type="InterPro" id="IPR051962">
    <property type="entry name" value="Cuticlin"/>
</dbReference>
<dbReference type="Gene3D" id="2.60.40.4100">
    <property type="entry name" value="Zona pellucida, ZP-C domain"/>
    <property type="match status" value="1"/>
</dbReference>
<evidence type="ECO:0000313" key="12">
    <source>
        <dbReference type="Proteomes" id="UP000605970"/>
    </source>
</evidence>
<feature type="region of interest" description="Disordered" evidence="8">
    <location>
        <begin position="213"/>
        <end position="247"/>
    </location>
</feature>
<dbReference type="InterPro" id="IPR001507">
    <property type="entry name" value="ZP_dom"/>
</dbReference>
<feature type="domain" description="ZP" evidence="10">
    <location>
        <begin position="1"/>
        <end position="218"/>
    </location>
</feature>
<sequence length="362" mass="40910">MVDNEKCVESYRKNSQTKIEFELANGACNMRRSRKLGPEQRGVEQSITVTISFHDIFITKVDRAYRCTCFYMEADKVVTNRFDVSMIPTTELIDTARMPLCTYTVRRGSVNGPVVTYASVGEPVFHVWQCDSDMFSMLVHNCFVDDGAGKDRKPLIDEHGCTNDPVIVSDLTYNSQANLAFTEVNVFKFADKITTYFQCAVSTCMISEGMCSGKTPPRCGPNSRRRRTAEEKNKNSTKSAPFSPDDPFTMDLAAERIHVLDLDDEETGEEAEERRELIRAGKELTFWVGHKKKSFSTSSDHLSLSSKPLVITSSLSHSTVCISEHLFSATLIFIGLLVFCFPLITGLLIWRQRKIAKIIWKR</sequence>
<evidence type="ECO:0000256" key="1">
    <source>
        <dbReference type="ARBA" id="ARBA00004251"/>
    </source>
</evidence>
<dbReference type="InterPro" id="IPR042235">
    <property type="entry name" value="ZP-C_dom"/>
</dbReference>
<keyword evidence="12" id="KW-1185">Reference proteome</keyword>
<evidence type="ECO:0000256" key="6">
    <source>
        <dbReference type="ARBA" id="ARBA00022989"/>
    </source>
</evidence>
<evidence type="ECO:0000256" key="8">
    <source>
        <dbReference type="SAM" id="MobiDB-lite"/>
    </source>
</evidence>
<dbReference type="Pfam" id="PF25301">
    <property type="entry name" value="CUT_C"/>
    <property type="match status" value="1"/>
</dbReference>
<dbReference type="GO" id="GO:0042302">
    <property type="term" value="F:structural constituent of cuticle"/>
    <property type="evidence" value="ECO:0007669"/>
    <property type="project" value="UniProtKB-KW"/>
</dbReference>
<dbReference type="PANTHER" id="PTHR22907:SF27">
    <property type="entry name" value="ZP DOMAIN-CONTAINING PROTEIN"/>
    <property type="match status" value="1"/>
</dbReference>
<evidence type="ECO:0000256" key="3">
    <source>
        <dbReference type="ARBA" id="ARBA00022475"/>
    </source>
</evidence>
<keyword evidence="6 9" id="KW-1133">Transmembrane helix</keyword>
<evidence type="ECO:0000256" key="4">
    <source>
        <dbReference type="ARBA" id="ARBA00022692"/>
    </source>
</evidence>
<name>A0A8S9ZND8_9BILA</name>
<dbReference type="AlphaFoldDB" id="A0A8S9ZND8"/>
<keyword evidence="2" id="KW-0193">Cuticle</keyword>
<dbReference type="InterPro" id="IPR057475">
    <property type="entry name" value="CUT_C"/>
</dbReference>
<dbReference type="Proteomes" id="UP000605970">
    <property type="component" value="Unassembled WGS sequence"/>
</dbReference>
<dbReference type="SMART" id="SM00241">
    <property type="entry name" value="ZP"/>
    <property type="match status" value="1"/>
</dbReference>
<feature type="transmembrane region" description="Helical" evidence="9">
    <location>
        <begin position="326"/>
        <end position="350"/>
    </location>
</feature>
<evidence type="ECO:0000256" key="7">
    <source>
        <dbReference type="ARBA" id="ARBA00023136"/>
    </source>
</evidence>
<reference evidence="11" key="1">
    <citation type="journal article" date="2020" name="Ecol. Evol.">
        <title>Genome structure and content of the rice root-knot nematode (Meloidogyne graminicola).</title>
        <authorList>
            <person name="Phan N.T."/>
            <person name="Danchin E.G.J."/>
            <person name="Klopp C."/>
            <person name="Perfus-Barbeoch L."/>
            <person name="Kozlowski D.K."/>
            <person name="Koutsovoulos G.D."/>
            <person name="Lopez-Roques C."/>
            <person name="Bouchez O."/>
            <person name="Zahm M."/>
            <person name="Besnard G."/>
            <person name="Bellafiore S."/>
        </authorList>
    </citation>
    <scope>NUCLEOTIDE SEQUENCE</scope>
    <source>
        <strain evidence="11">VN-18</strain>
    </source>
</reference>
<evidence type="ECO:0000259" key="10">
    <source>
        <dbReference type="PROSITE" id="PS51034"/>
    </source>
</evidence>
<evidence type="ECO:0000313" key="11">
    <source>
        <dbReference type="EMBL" id="KAF7634596.1"/>
    </source>
</evidence>
<evidence type="ECO:0000256" key="5">
    <source>
        <dbReference type="ARBA" id="ARBA00022729"/>
    </source>
</evidence>
<dbReference type="GO" id="GO:0005886">
    <property type="term" value="C:plasma membrane"/>
    <property type="evidence" value="ECO:0007669"/>
    <property type="project" value="UniProtKB-SubCell"/>
</dbReference>
<keyword evidence="3" id="KW-1003">Cell membrane</keyword>